<evidence type="ECO:0000256" key="1">
    <source>
        <dbReference type="SAM" id="MobiDB-lite"/>
    </source>
</evidence>
<reference evidence="2 3" key="1">
    <citation type="submission" date="2016-10" db="EMBL/GenBank/DDBJ databases">
        <authorList>
            <person name="de Groot N.N."/>
        </authorList>
    </citation>
    <scope>NUCLEOTIDE SEQUENCE [LARGE SCALE GENOMIC DNA]</scope>
    <source>
        <strain evidence="2 3">CGMCC 4.2022</strain>
    </source>
</reference>
<proteinExistence type="predicted"/>
<dbReference type="EMBL" id="FNIE01000014">
    <property type="protein sequence ID" value="SDO93098.1"/>
    <property type="molecule type" value="Genomic_DNA"/>
</dbReference>
<protein>
    <submittedName>
        <fullName evidence="2">Uncharacterized protein</fullName>
    </submittedName>
</protein>
<feature type="region of interest" description="Disordered" evidence="1">
    <location>
        <begin position="1"/>
        <end position="26"/>
    </location>
</feature>
<accession>A0A1H0NKM6</accession>
<keyword evidence="3" id="KW-1185">Reference proteome</keyword>
<evidence type="ECO:0000313" key="3">
    <source>
        <dbReference type="Proteomes" id="UP000199341"/>
    </source>
</evidence>
<dbReference type="Proteomes" id="UP000199341">
    <property type="component" value="Unassembled WGS sequence"/>
</dbReference>
<gene>
    <name evidence="2" type="ORF">SAMN05216259_11496</name>
</gene>
<sequence length="325" mass="34093">MILAVTPSTRGFTHPSDQPTASQGTLTKAHSGALGHLAAVWFARWVVISNRASAAYSTSPVSGYRSDGQRGHGREGEPVRSPSSRADIAPPESSAKRTRFGLRPNGPRRSASSVTCGCSPTGPAGVHRFRGDPTASPARSATDATAAPAAALRAPTGGPAAAPCTHNRGATRPTSQSVPLAPSPPHRAHTTAGQGTPPRTRRAPAPPASATPGTAPPRTHDHAAPRPTPQGPPGQHKAHPPHPPRPRRAPLPQPPQLHHAKDKEPPCPAQALTCPQHPRLTRRSCRSGNVVIAGTPHPLRRRCRPRTPSVLPGHTRAHDSRRQSR</sequence>
<feature type="compositionally biased region" description="Basic and acidic residues" evidence="1">
    <location>
        <begin position="67"/>
        <end position="78"/>
    </location>
</feature>
<name>A0A1H0NKM6_9ACTN</name>
<dbReference type="AlphaFoldDB" id="A0A1H0NKM6"/>
<feature type="compositionally biased region" description="Basic residues" evidence="1">
    <location>
        <begin position="236"/>
        <end position="248"/>
    </location>
</feature>
<feature type="compositionally biased region" description="Basic and acidic residues" evidence="1">
    <location>
        <begin position="316"/>
        <end position="325"/>
    </location>
</feature>
<evidence type="ECO:0000313" key="2">
    <source>
        <dbReference type="EMBL" id="SDO93098.1"/>
    </source>
</evidence>
<feature type="compositionally biased region" description="Low complexity" evidence="1">
    <location>
        <begin position="133"/>
        <end position="163"/>
    </location>
</feature>
<organism evidence="2 3">
    <name type="scientific">Actinacidiphila guanduensis</name>
    <dbReference type="NCBI Taxonomy" id="310781"/>
    <lineage>
        <taxon>Bacteria</taxon>
        <taxon>Bacillati</taxon>
        <taxon>Actinomycetota</taxon>
        <taxon>Actinomycetes</taxon>
        <taxon>Kitasatosporales</taxon>
        <taxon>Streptomycetaceae</taxon>
        <taxon>Actinacidiphila</taxon>
    </lineage>
</organism>
<feature type="region of interest" description="Disordered" evidence="1">
    <location>
        <begin position="57"/>
        <end position="325"/>
    </location>
</feature>